<dbReference type="EMBL" id="GL385400">
    <property type="protein sequence ID" value="EJT71283.1"/>
    <property type="molecule type" value="Genomic_DNA"/>
</dbReference>
<evidence type="ECO:0000313" key="3">
    <source>
        <dbReference type="Proteomes" id="UP000006039"/>
    </source>
</evidence>
<dbReference type="GeneID" id="20351000"/>
<dbReference type="Proteomes" id="UP000006039">
    <property type="component" value="Unassembled WGS sequence"/>
</dbReference>
<keyword evidence="3" id="KW-1185">Reference proteome</keyword>
<reference evidence="2" key="5">
    <citation type="submission" date="2018-04" db="UniProtKB">
        <authorList>
            <consortium name="EnsemblFungi"/>
        </authorList>
    </citation>
    <scope>IDENTIFICATION</scope>
    <source>
        <strain evidence="2">R3-111a-1</strain>
    </source>
</reference>
<dbReference type="AlphaFoldDB" id="J3PAL7"/>
<accession>J3PAL7</accession>
<evidence type="ECO:0000313" key="2">
    <source>
        <dbReference type="EnsemblFungi" id="EJT71283"/>
    </source>
</evidence>
<name>J3PAL7_GAET3</name>
<dbReference type="RefSeq" id="XP_009226680.1">
    <property type="nucleotide sequence ID" value="XM_009228416.1"/>
</dbReference>
<protein>
    <submittedName>
        <fullName evidence="1 2">Uncharacterized protein</fullName>
    </submittedName>
</protein>
<reference evidence="2" key="4">
    <citation type="journal article" date="2015" name="G3 (Bethesda)">
        <title>Genome sequences of three phytopathogenic species of the Magnaporthaceae family of fungi.</title>
        <authorList>
            <person name="Okagaki L.H."/>
            <person name="Nunes C.C."/>
            <person name="Sailsbery J."/>
            <person name="Clay B."/>
            <person name="Brown D."/>
            <person name="John T."/>
            <person name="Oh Y."/>
            <person name="Young N."/>
            <person name="Fitzgerald M."/>
            <person name="Haas B.J."/>
            <person name="Zeng Q."/>
            <person name="Young S."/>
            <person name="Adiconis X."/>
            <person name="Fan L."/>
            <person name="Levin J.Z."/>
            <person name="Mitchell T.K."/>
            <person name="Okubara P.A."/>
            <person name="Farman M.L."/>
            <person name="Kohn L.M."/>
            <person name="Birren B."/>
            <person name="Ma L.-J."/>
            <person name="Dean R.A."/>
        </authorList>
    </citation>
    <scope>NUCLEOTIDE SEQUENCE</scope>
    <source>
        <strain evidence="2">R3-111a-1</strain>
    </source>
</reference>
<dbReference type="HOGENOM" id="CLU_1277687_0_0_1"/>
<dbReference type="VEuPathDB" id="FungiDB:GGTG_10542"/>
<proteinExistence type="predicted"/>
<organism evidence="1">
    <name type="scientific">Gaeumannomyces tritici (strain R3-111a-1)</name>
    <name type="common">Wheat and barley take-all root rot fungus</name>
    <name type="synonym">Gaeumannomyces graminis var. tritici</name>
    <dbReference type="NCBI Taxonomy" id="644352"/>
    <lineage>
        <taxon>Eukaryota</taxon>
        <taxon>Fungi</taxon>
        <taxon>Dikarya</taxon>
        <taxon>Ascomycota</taxon>
        <taxon>Pezizomycotina</taxon>
        <taxon>Sordariomycetes</taxon>
        <taxon>Sordariomycetidae</taxon>
        <taxon>Magnaporthales</taxon>
        <taxon>Magnaporthaceae</taxon>
        <taxon>Gaeumannomyces</taxon>
    </lineage>
</organism>
<reference evidence="1" key="2">
    <citation type="submission" date="2010-07" db="EMBL/GenBank/DDBJ databases">
        <authorList>
            <consortium name="The Broad Institute Genome Sequencing Platform"/>
            <consortium name="Broad Institute Genome Sequencing Center for Infectious Disease"/>
            <person name="Ma L.-J."/>
            <person name="Dead R."/>
            <person name="Young S."/>
            <person name="Zeng Q."/>
            <person name="Koehrsen M."/>
            <person name="Alvarado L."/>
            <person name="Berlin A."/>
            <person name="Chapman S.B."/>
            <person name="Chen Z."/>
            <person name="Freedman E."/>
            <person name="Gellesch M."/>
            <person name="Goldberg J."/>
            <person name="Griggs A."/>
            <person name="Gujja S."/>
            <person name="Heilman E.R."/>
            <person name="Heiman D."/>
            <person name="Hepburn T."/>
            <person name="Howarth C."/>
            <person name="Jen D."/>
            <person name="Larson L."/>
            <person name="Mehta T."/>
            <person name="Neiman D."/>
            <person name="Pearson M."/>
            <person name="Roberts A."/>
            <person name="Saif S."/>
            <person name="Shea T."/>
            <person name="Shenoy N."/>
            <person name="Sisk P."/>
            <person name="Stolte C."/>
            <person name="Sykes S."/>
            <person name="Walk T."/>
            <person name="White J."/>
            <person name="Yandava C."/>
            <person name="Haas B."/>
            <person name="Nusbaum C."/>
            <person name="Birren B."/>
        </authorList>
    </citation>
    <scope>NUCLEOTIDE SEQUENCE</scope>
    <source>
        <strain evidence="1">R3-111a-1</strain>
    </source>
</reference>
<gene>
    <name evidence="2" type="primary">20351000</name>
    <name evidence="1" type="ORF">GGTG_10542</name>
</gene>
<reference evidence="3" key="1">
    <citation type="submission" date="2010-07" db="EMBL/GenBank/DDBJ databases">
        <title>The genome sequence of Gaeumannomyces graminis var. tritici strain R3-111a-1.</title>
        <authorList>
            <consortium name="The Broad Institute Genome Sequencing Platform"/>
            <person name="Ma L.-J."/>
            <person name="Dead R."/>
            <person name="Young S."/>
            <person name="Zeng Q."/>
            <person name="Koehrsen M."/>
            <person name="Alvarado L."/>
            <person name="Berlin A."/>
            <person name="Chapman S.B."/>
            <person name="Chen Z."/>
            <person name="Freedman E."/>
            <person name="Gellesch M."/>
            <person name="Goldberg J."/>
            <person name="Griggs A."/>
            <person name="Gujja S."/>
            <person name="Heilman E.R."/>
            <person name="Heiman D."/>
            <person name="Hepburn T."/>
            <person name="Howarth C."/>
            <person name="Jen D."/>
            <person name="Larson L."/>
            <person name="Mehta T."/>
            <person name="Neiman D."/>
            <person name="Pearson M."/>
            <person name="Roberts A."/>
            <person name="Saif S."/>
            <person name="Shea T."/>
            <person name="Shenoy N."/>
            <person name="Sisk P."/>
            <person name="Stolte C."/>
            <person name="Sykes S."/>
            <person name="Walk T."/>
            <person name="White J."/>
            <person name="Yandava C."/>
            <person name="Haas B."/>
            <person name="Nusbaum C."/>
            <person name="Birren B."/>
        </authorList>
    </citation>
    <scope>NUCLEOTIDE SEQUENCE [LARGE SCALE GENOMIC DNA]</scope>
    <source>
        <strain evidence="3">R3-111a-1</strain>
    </source>
</reference>
<sequence length="216" mass="24870">MSNEDWVRQKLEDIKDELAKHDFKYTGDLDPIVRRWQNGEVLDPWHRIAALNLIHEPFGVPAVEMVSSVRPGNPHCKKRNDLHFRMGIKDDDVFPAFDLRILKPGINSVLVGVSSIFTNDNYDPQRPRYPSLARVQQTERFLWLYCQEALKLGPLVADRELSQLKSLLLRRYQGEPEPRGICDGERLTYVHRKSEPSSSLIAIGVHPPHVKIMADD</sequence>
<dbReference type="EnsemblFungi" id="EJT71283">
    <property type="protein sequence ID" value="EJT71283"/>
    <property type="gene ID" value="GGTG_10542"/>
</dbReference>
<evidence type="ECO:0000313" key="1">
    <source>
        <dbReference type="EMBL" id="EJT71283.1"/>
    </source>
</evidence>
<reference evidence="1" key="3">
    <citation type="submission" date="2010-09" db="EMBL/GenBank/DDBJ databases">
        <title>Annotation of Gaeumannomyces graminis var. tritici R3-111a-1.</title>
        <authorList>
            <consortium name="The Broad Institute Genome Sequencing Platform"/>
            <person name="Ma L.-J."/>
            <person name="Dead R."/>
            <person name="Young S.K."/>
            <person name="Zeng Q."/>
            <person name="Gargeya S."/>
            <person name="Fitzgerald M."/>
            <person name="Haas B."/>
            <person name="Abouelleil A."/>
            <person name="Alvarado L."/>
            <person name="Arachchi H.M."/>
            <person name="Berlin A."/>
            <person name="Brown A."/>
            <person name="Chapman S.B."/>
            <person name="Chen Z."/>
            <person name="Dunbar C."/>
            <person name="Freedman E."/>
            <person name="Gearin G."/>
            <person name="Gellesch M."/>
            <person name="Goldberg J."/>
            <person name="Griggs A."/>
            <person name="Gujja S."/>
            <person name="Heiman D."/>
            <person name="Howarth C."/>
            <person name="Larson L."/>
            <person name="Lui A."/>
            <person name="MacDonald P.J.P."/>
            <person name="Mehta T."/>
            <person name="Montmayeur A."/>
            <person name="Murphy C."/>
            <person name="Neiman D."/>
            <person name="Pearson M."/>
            <person name="Priest M."/>
            <person name="Roberts A."/>
            <person name="Saif S."/>
            <person name="Shea T."/>
            <person name="Shenoy N."/>
            <person name="Sisk P."/>
            <person name="Stolte C."/>
            <person name="Sykes S."/>
            <person name="Yandava C."/>
            <person name="Wortman J."/>
            <person name="Nusbaum C."/>
            <person name="Birren B."/>
        </authorList>
    </citation>
    <scope>NUCLEOTIDE SEQUENCE</scope>
    <source>
        <strain evidence="1">R3-111a-1</strain>
    </source>
</reference>